<dbReference type="AlphaFoldDB" id="A0A660E1G5"/>
<proteinExistence type="predicted"/>
<protein>
    <submittedName>
        <fullName evidence="1">Uncharacterized protein</fullName>
    </submittedName>
</protein>
<gene>
    <name evidence="1" type="ORF">MUDAN_MDHGFNIF_02702</name>
</gene>
<keyword evidence="2" id="KW-1185">Reference proteome</keyword>
<evidence type="ECO:0000313" key="1">
    <source>
        <dbReference type="EMBL" id="VDG27886.1"/>
    </source>
</evidence>
<dbReference type="RefSeq" id="WP_130851593.1">
    <property type="nucleotide sequence ID" value="NZ_UYIG01000068.1"/>
</dbReference>
<organism evidence="1 2">
    <name type="scientific">Lactiplantibacillus mudanjiangensis</name>
    <dbReference type="NCBI Taxonomy" id="1296538"/>
    <lineage>
        <taxon>Bacteria</taxon>
        <taxon>Bacillati</taxon>
        <taxon>Bacillota</taxon>
        <taxon>Bacilli</taxon>
        <taxon>Lactobacillales</taxon>
        <taxon>Lactobacillaceae</taxon>
        <taxon>Lactiplantibacillus</taxon>
    </lineage>
</organism>
<evidence type="ECO:0000313" key="2">
    <source>
        <dbReference type="Proteomes" id="UP000289996"/>
    </source>
</evidence>
<accession>A0A660E1G5</accession>
<dbReference type="EMBL" id="UYIG01000068">
    <property type="protein sequence ID" value="VDG27886.1"/>
    <property type="molecule type" value="Genomic_DNA"/>
</dbReference>
<reference evidence="1 2" key="1">
    <citation type="submission" date="2018-11" db="EMBL/GenBank/DDBJ databases">
        <authorList>
            <person name="Wuyts S."/>
        </authorList>
    </citation>
    <scope>NUCLEOTIDE SEQUENCE [LARGE SCALE GENOMIC DNA]</scope>
    <source>
        <strain evidence="1">Lactobacillus mudanjiangensis AMBF249</strain>
    </source>
</reference>
<sequence length="88" mass="10292">MTIKRGSKVVWHRPAFDKTVEKRKYGRVVRDDQGEAMTHLIHHPKQDIDAQCFGVINRRYDGGYVLIMRHGKGKMMEVPLDQVEEVEE</sequence>
<dbReference type="Proteomes" id="UP000289996">
    <property type="component" value="Unassembled WGS sequence"/>
</dbReference>
<name>A0A660E1G5_9LACO</name>